<proteinExistence type="predicted"/>
<dbReference type="EMBL" id="CP002582">
    <property type="protein sequence ID" value="ADZ83827.1"/>
    <property type="molecule type" value="Genomic_DNA"/>
</dbReference>
<evidence type="ECO:0000256" key="3">
    <source>
        <dbReference type="ARBA" id="ARBA00022989"/>
    </source>
</evidence>
<evidence type="ECO:0000313" key="7">
    <source>
        <dbReference type="EMBL" id="ADZ83827.1"/>
    </source>
</evidence>
<reference evidence="7 8" key="1">
    <citation type="journal article" date="2011" name="J. Bacteriol.">
        <title>Complete genome sequence of the cellulose-degrading bacterium Cellulosilyticum lentocellum.</title>
        <authorList>
            <consortium name="US DOE Joint Genome Institute"/>
            <person name="Miller D.A."/>
            <person name="Suen G."/>
            <person name="Bruce D."/>
            <person name="Copeland A."/>
            <person name="Cheng J.F."/>
            <person name="Detter C."/>
            <person name="Goodwin L.A."/>
            <person name="Han C.S."/>
            <person name="Hauser L.J."/>
            <person name="Land M.L."/>
            <person name="Lapidus A."/>
            <person name="Lucas S."/>
            <person name="Meincke L."/>
            <person name="Pitluck S."/>
            <person name="Tapia R."/>
            <person name="Teshima H."/>
            <person name="Woyke T."/>
            <person name="Fox B.G."/>
            <person name="Angert E.R."/>
            <person name="Currie C.R."/>
        </authorList>
    </citation>
    <scope>NUCLEOTIDE SEQUENCE [LARGE SCALE GENOMIC DNA]</scope>
    <source>
        <strain evidence="8">ATCC 49066 / DSM 5427 / NCIMB 11756 / RHM5</strain>
    </source>
</reference>
<feature type="transmembrane region" description="Helical" evidence="5">
    <location>
        <begin position="105"/>
        <end position="125"/>
    </location>
</feature>
<dbReference type="KEGG" id="cle:Clole_2113"/>
<dbReference type="InterPro" id="IPR004481">
    <property type="entry name" value="K/Na/Ca-exchanger"/>
</dbReference>
<gene>
    <name evidence="7" type="ordered locus">Clole_2113</name>
</gene>
<feature type="transmembrane region" description="Helical" evidence="5">
    <location>
        <begin position="173"/>
        <end position="195"/>
    </location>
</feature>
<feature type="transmembrane region" description="Helical" evidence="5">
    <location>
        <begin position="241"/>
        <end position="263"/>
    </location>
</feature>
<feature type="transmembrane region" description="Helical" evidence="5">
    <location>
        <begin position="269"/>
        <end position="289"/>
    </location>
</feature>
<dbReference type="PANTHER" id="PTHR10846">
    <property type="entry name" value="SODIUM/POTASSIUM/CALCIUM EXCHANGER"/>
    <property type="match status" value="1"/>
</dbReference>
<dbReference type="NCBIfam" id="TIGR00367">
    <property type="entry name" value="calcium/sodium antiporter"/>
    <property type="match status" value="1"/>
</dbReference>
<keyword evidence="4 5" id="KW-0472">Membrane</keyword>
<evidence type="ECO:0000313" key="8">
    <source>
        <dbReference type="Proteomes" id="UP000008467"/>
    </source>
</evidence>
<dbReference type="STRING" id="642492.Clole_2113"/>
<dbReference type="PANTHER" id="PTHR10846:SF8">
    <property type="entry name" value="INNER MEMBRANE PROTEIN YRBG"/>
    <property type="match status" value="1"/>
</dbReference>
<feature type="transmembrane region" description="Helical" evidence="5">
    <location>
        <begin position="207"/>
        <end position="229"/>
    </location>
</feature>
<evidence type="ECO:0000256" key="1">
    <source>
        <dbReference type="ARBA" id="ARBA00004141"/>
    </source>
</evidence>
<dbReference type="GO" id="GO:0005886">
    <property type="term" value="C:plasma membrane"/>
    <property type="evidence" value="ECO:0007669"/>
    <property type="project" value="TreeGrafter"/>
</dbReference>
<evidence type="ECO:0000256" key="4">
    <source>
        <dbReference type="ARBA" id="ARBA00023136"/>
    </source>
</evidence>
<feature type="transmembrane region" description="Helical" evidence="5">
    <location>
        <begin position="301"/>
        <end position="321"/>
    </location>
</feature>
<keyword evidence="3 5" id="KW-1133">Transmembrane helix</keyword>
<dbReference type="RefSeq" id="WP_013657121.1">
    <property type="nucleotide sequence ID" value="NC_015275.1"/>
</dbReference>
<dbReference type="eggNOG" id="COG0530">
    <property type="taxonomic scope" value="Bacteria"/>
</dbReference>
<evidence type="ECO:0000259" key="6">
    <source>
        <dbReference type="Pfam" id="PF01699"/>
    </source>
</evidence>
<dbReference type="InterPro" id="IPR044880">
    <property type="entry name" value="NCX_ion-bd_dom_sf"/>
</dbReference>
<dbReference type="InterPro" id="IPR004837">
    <property type="entry name" value="NaCa_Exmemb"/>
</dbReference>
<feature type="transmembrane region" description="Helical" evidence="5">
    <location>
        <begin position="131"/>
        <end position="152"/>
    </location>
</feature>
<feature type="transmembrane region" description="Helical" evidence="5">
    <location>
        <begin position="73"/>
        <end position="93"/>
    </location>
</feature>
<dbReference type="Proteomes" id="UP000008467">
    <property type="component" value="Chromosome"/>
</dbReference>
<accession>F2JQW9</accession>
<dbReference type="AlphaFoldDB" id="F2JQW9"/>
<dbReference type="HOGENOM" id="CLU_007948_0_3_9"/>
<dbReference type="GO" id="GO:0006874">
    <property type="term" value="P:intracellular calcium ion homeostasis"/>
    <property type="evidence" value="ECO:0007669"/>
    <property type="project" value="TreeGrafter"/>
</dbReference>
<keyword evidence="2 5" id="KW-0812">Transmembrane</keyword>
<dbReference type="GO" id="GO:0008273">
    <property type="term" value="F:calcium, potassium:sodium antiporter activity"/>
    <property type="evidence" value="ECO:0007669"/>
    <property type="project" value="TreeGrafter"/>
</dbReference>
<sequence>MLWQMIILVVSFVVLIKGADTFVDGASSIAKHLNVPDILIGLTIVAFGTSAPEASVSIKAVLSQNSDMVMGNILGSNILNILLILGISAMIAPIHVKNNTIKKEIPFLFLVSLLMSVLIMDIPLGNGSVNMISRADGIAILIFFSIFIYYLVTLAKGGEAEQIESKYSLKQAIVYSILGLAAIIIGGNFVVSSATAIAEVLGVSQRFIALTIVAFGTSLPELVTSIIAAKKGKQDLAIGNIIGSNIFNICFVAGFPAALFGSIIPKDPIGLDLIVMIVTTIILFFFSITDKKISKKEGMSFLMLFIIYYGYLIISQLNLAAI</sequence>
<evidence type="ECO:0000256" key="5">
    <source>
        <dbReference type="SAM" id="Phobius"/>
    </source>
</evidence>
<name>F2JQW9_CELLD</name>
<comment type="subcellular location">
    <subcellularLocation>
        <location evidence="1">Membrane</location>
        <topology evidence="1">Multi-pass membrane protein</topology>
    </subcellularLocation>
</comment>
<dbReference type="GO" id="GO:0005262">
    <property type="term" value="F:calcium channel activity"/>
    <property type="evidence" value="ECO:0007669"/>
    <property type="project" value="TreeGrafter"/>
</dbReference>
<keyword evidence="8" id="KW-1185">Reference proteome</keyword>
<protein>
    <submittedName>
        <fullName evidence="7">Na+/Ca+ antiporter, CaCA family</fullName>
    </submittedName>
</protein>
<organism evidence="7 8">
    <name type="scientific">Cellulosilyticum lentocellum (strain ATCC 49066 / DSM 5427 / NCIMB 11756 / RHM5)</name>
    <name type="common">Clostridium lentocellum</name>
    <dbReference type="NCBI Taxonomy" id="642492"/>
    <lineage>
        <taxon>Bacteria</taxon>
        <taxon>Bacillati</taxon>
        <taxon>Bacillota</taxon>
        <taxon>Clostridia</taxon>
        <taxon>Lachnospirales</taxon>
        <taxon>Cellulosilyticaceae</taxon>
        <taxon>Cellulosilyticum</taxon>
    </lineage>
</organism>
<dbReference type="Pfam" id="PF01699">
    <property type="entry name" value="Na_Ca_ex"/>
    <property type="match status" value="2"/>
</dbReference>
<dbReference type="Gene3D" id="1.20.1420.30">
    <property type="entry name" value="NCX, central ion-binding region"/>
    <property type="match status" value="1"/>
</dbReference>
<evidence type="ECO:0000256" key="2">
    <source>
        <dbReference type="ARBA" id="ARBA00022692"/>
    </source>
</evidence>
<feature type="domain" description="Sodium/calcium exchanger membrane region" evidence="6">
    <location>
        <begin position="172"/>
        <end position="312"/>
    </location>
</feature>
<feature type="domain" description="Sodium/calcium exchanger membrane region" evidence="6">
    <location>
        <begin position="4"/>
        <end position="152"/>
    </location>
</feature>